<name>A0AAN9S6T4_PSOTE</name>
<evidence type="ECO:0000256" key="1">
    <source>
        <dbReference type="SAM" id="MobiDB-lite"/>
    </source>
</evidence>
<sequence length="73" mass="8276">MSRSRLLWFSLGFVTSYSVFSHTILKKLMAENFELCSSMERQFRPLEARLSNIESSLPNSSPNTPSAPHQVEG</sequence>
<comment type="caution">
    <text evidence="2">The sequence shown here is derived from an EMBL/GenBank/DDBJ whole genome shotgun (WGS) entry which is preliminary data.</text>
</comment>
<gene>
    <name evidence="2" type="ORF">VNO78_25151</name>
</gene>
<accession>A0AAN9S6T4</accession>
<keyword evidence="3" id="KW-1185">Reference proteome</keyword>
<evidence type="ECO:0000313" key="3">
    <source>
        <dbReference type="Proteomes" id="UP001386955"/>
    </source>
</evidence>
<evidence type="ECO:0000313" key="2">
    <source>
        <dbReference type="EMBL" id="KAK7389855.1"/>
    </source>
</evidence>
<dbReference type="AlphaFoldDB" id="A0AAN9S6T4"/>
<reference evidence="2 3" key="1">
    <citation type="submission" date="2024-01" db="EMBL/GenBank/DDBJ databases">
        <title>The genomes of 5 underutilized Papilionoideae crops provide insights into root nodulation and disease resistanc.</title>
        <authorList>
            <person name="Jiang F."/>
        </authorList>
    </citation>
    <scope>NUCLEOTIDE SEQUENCE [LARGE SCALE GENOMIC DNA]</scope>
    <source>
        <strain evidence="2">DUOXIRENSHENG_FW03</strain>
        <tissue evidence="2">Leaves</tissue>
    </source>
</reference>
<dbReference type="EMBL" id="JAYMYS010000006">
    <property type="protein sequence ID" value="KAK7389855.1"/>
    <property type="molecule type" value="Genomic_DNA"/>
</dbReference>
<feature type="region of interest" description="Disordered" evidence="1">
    <location>
        <begin position="54"/>
        <end position="73"/>
    </location>
</feature>
<feature type="compositionally biased region" description="Low complexity" evidence="1">
    <location>
        <begin position="55"/>
        <end position="73"/>
    </location>
</feature>
<organism evidence="2 3">
    <name type="scientific">Psophocarpus tetragonolobus</name>
    <name type="common">Winged bean</name>
    <name type="synonym">Dolichos tetragonolobus</name>
    <dbReference type="NCBI Taxonomy" id="3891"/>
    <lineage>
        <taxon>Eukaryota</taxon>
        <taxon>Viridiplantae</taxon>
        <taxon>Streptophyta</taxon>
        <taxon>Embryophyta</taxon>
        <taxon>Tracheophyta</taxon>
        <taxon>Spermatophyta</taxon>
        <taxon>Magnoliopsida</taxon>
        <taxon>eudicotyledons</taxon>
        <taxon>Gunneridae</taxon>
        <taxon>Pentapetalae</taxon>
        <taxon>rosids</taxon>
        <taxon>fabids</taxon>
        <taxon>Fabales</taxon>
        <taxon>Fabaceae</taxon>
        <taxon>Papilionoideae</taxon>
        <taxon>50 kb inversion clade</taxon>
        <taxon>NPAAA clade</taxon>
        <taxon>indigoferoid/millettioid clade</taxon>
        <taxon>Phaseoleae</taxon>
        <taxon>Psophocarpus</taxon>
    </lineage>
</organism>
<proteinExistence type="predicted"/>
<protein>
    <submittedName>
        <fullName evidence="2">Uncharacterized protein</fullName>
    </submittedName>
</protein>
<dbReference type="Proteomes" id="UP001386955">
    <property type="component" value="Unassembled WGS sequence"/>
</dbReference>